<evidence type="ECO:0000256" key="2">
    <source>
        <dbReference type="ARBA" id="ARBA00022692"/>
    </source>
</evidence>
<feature type="transmembrane region" description="Helical" evidence="5">
    <location>
        <begin position="139"/>
        <end position="158"/>
    </location>
</feature>
<feature type="transmembrane region" description="Helical" evidence="5">
    <location>
        <begin position="35"/>
        <end position="64"/>
    </location>
</feature>
<dbReference type="PANTHER" id="PTHR43394">
    <property type="entry name" value="ATP-DEPENDENT PERMEASE MDL1, MITOCHONDRIAL"/>
    <property type="match status" value="1"/>
</dbReference>
<accession>A0ABZ1B6A2</accession>
<keyword evidence="2 5" id="KW-0812">Transmembrane</keyword>
<dbReference type="InterPro" id="IPR039421">
    <property type="entry name" value="Type_1_exporter"/>
</dbReference>
<evidence type="ECO:0000256" key="4">
    <source>
        <dbReference type="ARBA" id="ARBA00023136"/>
    </source>
</evidence>
<keyword evidence="8" id="KW-1185">Reference proteome</keyword>
<feature type="domain" description="ABC transmembrane type-1" evidence="6">
    <location>
        <begin position="1"/>
        <end position="174"/>
    </location>
</feature>
<keyword evidence="4 5" id="KW-0472">Membrane</keyword>
<evidence type="ECO:0000313" key="7">
    <source>
        <dbReference type="EMBL" id="WRL65897.1"/>
    </source>
</evidence>
<dbReference type="PANTHER" id="PTHR43394:SF1">
    <property type="entry name" value="ATP-BINDING CASSETTE SUB-FAMILY B MEMBER 10, MITOCHONDRIAL"/>
    <property type="match status" value="1"/>
</dbReference>
<dbReference type="RefSeq" id="WP_324277214.1">
    <property type="nucleotide sequence ID" value="NZ_CP141261.1"/>
</dbReference>
<dbReference type="Pfam" id="PF00664">
    <property type="entry name" value="ABC_membrane"/>
    <property type="match status" value="1"/>
</dbReference>
<name>A0ABZ1B6A2_9ACTN</name>
<evidence type="ECO:0000259" key="6">
    <source>
        <dbReference type="PROSITE" id="PS50929"/>
    </source>
</evidence>
<dbReference type="InterPro" id="IPR011527">
    <property type="entry name" value="ABC1_TM_dom"/>
</dbReference>
<reference evidence="7 8" key="1">
    <citation type="submission" date="2023-12" db="EMBL/GenBank/DDBJ databases">
        <title>Blastococcus brunescens sp. nov., an actonobacterium isolated from sandstone collected in sahara desert.</title>
        <authorList>
            <person name="Gtari M."/>
            <person name="Ghodhbane F."/>
        </authorList>
    </citation>
    <scope>NUCLEOTIDE SEQUENCE [LARGE SCALE GENOMIC DNA]</scope>
    <source>
        <strain evidence="7 8">BMG 8361</strain>
    </source>
</reference>
<sequence>MRLLEPWPLAWVIDSVVVAAGADLSIAPPDDLGTVLVVASIAVFGVIALRALASFGMTICFALAGNRVLTRVRGELYAHLNRLSMAYHDRARTGDLVTRVTGDVGRLQEATVTAALPLFGNLVTLLGMLVVIAVLNLQLALVVLLVFPLFGLVSVRLTRRISGVSRTQRKAEGRWPRWPRSRSAR</sequence>
<proteinExistence type="predicted"/>
<feature type="transmembrane region" description="Helical" evidence="5">
    <location>
        <begin position="114"/>
        <end position="133"/>
    </location>
</feature>
<protein>
    <submittedName>
        <fullName evidence="7">ABC transporter transmembrane domain-containing protein</fullName>
    </submittedName>
</protein>
<dbReference type="PROSITE" id="PS50929">
    <property type="entry name" value="ABC_TM1F"/>
    <property type="match status" value="1"/>
</dbReference>
<evidence type="ECO:0000256" key="5">
    <source>
        <dbReference type="SAM" id="Phobius"/>
    </source>
</evidence>
<comment type="subcellular location">
    <subcellularLocation>
        <location evidence="1">Cell membrane</location>
        <topology evidence="1">Multi-pass membrane protein</topology>
    </subcellularLocation>
</comment>
<dbReference type="InterPro" id="IPR036640">
    <property type="entry name" value="ABC1_TM_sf"/>
</dbReference>
<dbReference type="SUPFAM" id="SSF90123">
    <property type="entry name" value="ABC transporter transmembrane region"/>
    <property type="match status" value="1"/>
</dbReference>
<dbReference type="Gene3D" id="1.20.1560.10">
    <property type="entry name" value="ABC transporter type 1, transmembrane domain"/>
    <property type="match status" value="1"/>
</dbReference>
<dbReference type="EMBL" id="CP141261">
    <property type="protein sequence ID" value="WRL65897.1"/>
    <property type="molecule type" value="Genomic_DNA"/>
</dbReference>
<organism evidence="7 8">
    <name type="scientific">Blastococcus brunescens</name>
    <dbReference type="NCBI Taxonomy" id="1564165"/>
    <lineage>
        <taxon>Bacteria</taxon>
        <taxon>Bacillati</taxon>
        <taxon>Actinomycetota</taxon>
        <taxon>Actinomycetes</taxon>
        <taxon>Geodermatophilales</taxon>
        <taxon>Geodermatophilaceae</taxon>
        <taxon>Blastococcus</taxon>
    </lineage>
</organism>
<keyword evidence="3 5" id="KW-1133">Transmembrane helix</keyword>
<gene>
    <name evidence="7" type="ORF">U6N30_10275</name>
</gene>
<dbReference type="Proteomes" id="UP001324287">
    <property type="component" value="Chromosome"/>
</dbReference>
<evidence type="ECO:0000256" key="3">
    <source>
        <dbReference type="ARBA" id="ARBA00022989"/>
    </source>
</evidence>
<evidence type="ECO:0000313" key="8">
    <source>
        <dbReference type="Proteomes" id="UP001324287"/>
    </source>
</evidence>
<evidence type="ECO:0000256" key="1">
    <source>
        <dbReference type="ARBA" id="ARBA00004651"/>
    </source>
</evidence>